<reference evidence="1 2" key="1">
    <citation type="submission" date="2019-03" db="EMBL/GenBank/DDBJ databases">
        <title>Genomic Encyclopedia of Type Strains, Phase IV (KMG-IV): sequencing the most valuable type-strain genomes for metagenomic binning, comparative biology and taxonomic classification.</title>
        <authorList>
            <person name="Goeker M."/>
        </authorList>
    </citation>
    <scope>NUCLEOTIDE SEQUENCE [LARGE SCALE GENOMIC DNA]</scope>
    <source>
        <strain evidence="1 2">DSM 25903</strain>
    </source>
</reference>
<sequence>MPRHLALRSFIDTVRAERVAKPALVSGGRFNRSAIMREAVAMARSINRSFGSWQVRMRIALRTVWARAKAAMVETCAAEPFAIREPVMIRPRPVVSPYRGRVFHSGSRAAVHGW</sequence>
<name>A0A4R7BVS5_9HYPH</name>
<gene>
    <name evidence="1" type="ORF">EV668_2373</name>
</gene>
<evidence type="ECO:0000313" key="2">
    <source>
        <dbReference type="Proteomes" id="UP000295122"/>
    </source>
</evidence>
<dbReference type="EMBL" id="SNZR01000013">
    <property type="protein sequence ID" value="TDR89543.1"/>
    <property type="molecule type" value="Genomic_DNA"/>
</dbReference>
<comment type="caution">
    <text evidence="1">The sequence shown here is derived from an EMBL/GenBank/DDBJ whole genome shotgun (WGS) entry which is preliminary data.</text>
</comment>
<dbReference type="AlphaFoldDB" id="A0A4R7BVS5"/>
<organism evidence="1 2">
    <name type="scientific">Enterovirga rhinocerotis</name>
    <dbReference type="NCBI Taxonomy" id="1339210"/>
    <lineage>
        <taxon>Bacteria</taxon>
        <taxon>Pseudomonadati</taxon>
        <taxon>Pseudomonadota</taxon>
        <taxon>Alphaproteobacteria</taxon>
        <taxon>Hyphomicrobiales</taxon>
        <taxon>Methylobacteriaceae</taxon>
        <taxon>Enterovirga</taxon>
    </lineage>
</organism>
<protein>
    <submittedName>
        <fullName evidence="1">Uncharacterized protein</fullName>
    </submittedName>
</protein>
<proteinExistence type="predicted"/>
<evidence type="ECO:0000313" key="1">
    <source>
        <dbReference type="EMBL" id="TDR89543.1"/>
    </source>
</evidence>
<dbReference type="RefSeq" id="WP_133770233.1">
    <property type="nucleotide sequence ID" value="NZ_SNZR01000013.1"/>
</dbReference>
<dbReference type="Proteomes" id="UP000295122">
    <property type="component" value="Unassembled WGS sequence"/>
</dbReference>
<accession>A0A4R7BVS5</accession>
<keyword evidence="2" id="KW-1185">Reference proteome</keyword>